<dbReference type="EMBL" id="CP035299">
    <property type="protein sequence ID" value="QAU51759.1"/>
    <property type="molecule type" value="Genomic_DNA"/>
</dbReference>
<evidence type="ECO:0000259" key="2">
    <source>
        <dbReference type="Pfam" id="PF13462"/>
    </source>
</evidence>
<dbReference type="OrthoDB" id="117402at2"/>
<keyword evidence="1" id="KW-0812">Transmembrane</keyword>
<name>A0A410W6U4_9CORY</name>
<accession>A0A410W6U4</accession>
<feature type="domain" description="Thioredoxin-like fold" evidence="2">
    <location>
        <begin position="88"/>
        <end position="251"/>
    </location>
</feature>
<dbReference type="Pfam" id="PF13462">
    <property type="entry name" value="Thioredoxin_4"/>
    <property type="match status" value="1"/>
</dbReference>
<protein>
    <recommendedName>
        <fullName evidence="2">Thioredoxin-like fold domain-containing protein</fullName>
    </recommendedName>
</protein>
<keyword evidence="1" id="KW-1133">Transmembrane helix</keyword>
<evidence type="ECO:0000313" key="3">
    <source>
        <dbReference type="EMBL" id="QAU51759.1"/>
    </source>
</evidence>
<dbReference type="InterPro" id="IPR036249">
    <property type="entry name" value="Thioredoxin-like_sf"/>
</dbReference>
<evidence type="ECO:0000256" key="1">
    <source>
        <dbReference type="SAM" id="Phobius"/>
    </source>
</evidence>
<reference evidence="3 4" key="1">
    <citation type="submission" date="2019-01" db="EMBL/GenBank/DDBJ databases">
        <authorList>
            <person name="Ruckert C."/>
            <person name="Busche T."/>
            <person name="Kalinowski J."/>
        </authorList>
    </citation>
    <scope>NUCLEOTIDE SEQUENCE [LARGE SCALE GENOMIC DNA]</scope>
    <source>
        <strain evidence="3 4">136/3</strain>
    </source>
</reference>
<dbReference type="Proteomes" id="UP000288929">
    <property type="component" value="Chromosome"/>
</dbReference>
<proteinExistence type="predicted"/>
<feature type="transmembrane region" description="Helical" evidence="1">
    <location>
        <begin position="30"/>
        <end position="50"/>
    </location>
</feature>
<dbReference type="AlphaFoldDB" id="A0A410W6U4"/>
<dbReference type="KEGG" id="cpeg:CPELA_02345"/>
<dbReference type="InterPro" id="IPR012336">
    <property type="entry name" value="Thioredoxin-like_fold"/>
</dbReference>
<organism evidence="3 4">
    <name type="scientific">Corynebacterium pelargi</name>
    <dbReference type="NCBI Taxonomy" id="1471400"/>
    <lineage>
        <taxon>Bacteria</taxon>
        <taxon>Bacillati</taxon>
        <taxon>Actinomycetota</taxon>
        <taxon>Actinomycetes</taxon>
        <taxon>Mycobacteriales</taxon>
        <taxon>Corynebacteriaceae</taxon>
        <taxon>Corynebacterium</taxon>
    </lineage>
</organism>
<sequence>MGETFSRREEQYAVSSKNKIQNPNEKSKSFVWALVALVVVVVAVVGYIVMQGRENAKNQFADHPVEDVAFNVAVDGNAITLKSDKAAKDAKVVDIYEDYSCPHCGDLAIETDEQTRKLLDEGKVILNIRDLNFLDDKDGSDGEPATDGNSTLAGASALAIAQDGDAKTYWAYRDLLYKEQGSIYNKWNADDFADAAEQIGASEDAVAKIRDYALREELVEHAEANAKELESKLGKVSSPQVFVDGKHIEGNPAEWVNNV</sequence>
<keyword evidence="1" id="KW-0472">Membrane</keyword>
<gene>
    <name evidence="3" type="ORF">CPELA_02345</name>
</gene>
<dbReference type="SUPFAM" id="SSF52833">
    <property type="entry name" value="Thioredoxin-like"/>
    <property type="match status" value="1"/>
</dbReference>
<evidence type="ECO:0000313" key="4">
    <source>
        <dbReference type="Proteomes" id="UP000288929"/>
    </source>
</evidence>
<dbReference type="Gene3D" id="3.40.30.10">
    <property type="entry name" value="Glutaredoxin"/>
    <property type="match status" value="1"/>
</dbReference>
<keyword evidence="4" id="KW-1185">Reference proteome</keyword>